<dbReference type="InterPro" id="IPR004107">
    <property type="entry name" value="Integrase_SAM-like_N"/>
</dbReference>
<dbReference type="Proteomes" id="UP000664357">
    <property type="component" value="Unassembled WGS sequence"/>
</dbReference>
<reference evidence="6 7" key="2">
    <citation type="submission" date="2024-02" db="EMBL/GenBank/DDBJ databases">
        <title>The Genome Sequence of Enterococcus sp. DIV0159.</title>
        <authorList>
            <person name="Earl A."/>
            <person name="Manson A."/>
            <person name="Gilmore M."/>
            <person name="Sanders J."/>
            <person name="Shea T."/>
            <person name="Howe W."/>
            <person name="Livny J."/>
            <person name="Cuomo C."/>
            <person name="Neafsey D."/>
            <person name="Birren B."/>
        </authorList>
    </citation>
    <scope>NUCLEOTIDE SEQUENCE [LARGE SCALE GENOMIC DNA]</scope>
    <source>
        <strain evidence="6 7">665A</strain>
    </source>
</reference>
<dbReference type="InterPro" id="IPR011010">
    <property type="entry name" value="DNA_brk_join_enz"/>
</dbReference>
<dbReference type="SUPFAM" id="SSF56349">
    <property type="entry name" value="DNA breaking-rejoining enzymes"/>
    <property type="match status" value="1"/>
</dbReference>
<comment type="caution">
    <text evidence="6">The sequence shown here is derived from an EMBL/GenBank/DDBJ whole genome shotgun (WGS) entry which is preliminary data.</text>
</comment>
<evidence type="ECO:0000256" key="2">
    <source>
        <dbReference type="ARBA" id="ARBA00022908"/>
    </source>
</evidence>
<dbReference type="RefSeq" id="WP_207702002.1">
    <property type="nucleotide sequence ID" value="NZ_JAFREL020000002.1"/>
</dbReference>
<dbReference type="InterPro" id="IPR050090">
    <property type="entry name" value="Tyrosine_recombinase_XerCD"/>
</dbReference>
<feature type="domain" description="Tyr recombinase" evidence="5">
    <location>
        <begin position="172"/>
        <end position="363"/>
    </location>
</feature>
<evidence type="ECO:0000256" key="3">
    <source>
        <dbReference type="ARBA" id="ARBA00023125"/>
    </source>
</evidence>
<dbReference type="InterPro" id="IPR002104">
    <property type="entry name" value="Integrase_catalytic"/>
</dbReference>
<organism evidence="6 7">
    <name type="scientific">Candidatus Enterococcus ferrettii</name>
    <dbReference type="NCBI Taxonomy" id="2815324"/>
    <lineage>
        <taxon>Bacteria</taxon>
        <taxon>Bacillati</taxon>
        <taxon>Bacillota</taxon>
        <taxon>Bacilli</taxon>
        <taxon>Lactobacillales</taxon>
        <taxon>Enterococcaceae</taxon>
        <taxon>Enterococcus</taxon>
    </lineage>
</organism>
<dbReference type="InterPro" id="IPR010998">
    <property type="entry name" value="Integrase_recombinase_N"/>
</dbReference>
<dbReference type="Pfam" id="PF00589">
    <property type="entry name" value="Phage_integrase"/>
    <property type="match status" value="1"/>
</dbReference>
<keyword evidence="2" id="KW-0229">DNA integration</keyword>
<evidence type="ECO:0000259" key="5">
    <source>
        <dbReference type="PROSITE" id="PS51898"/>
    </source>
</evidence>
<dbReference type="PANTHER" id="PTHR30349:SF64">
    <property type="entry name" value="PROPHAGE INTEGRASE INTD-RELATED"/>
    <property type="match status" value="1"/>
</dbReference>
<accession>A0ABV0ESA7</accession>
<dbReference type="PROSITE" id="PS51898">
    <property type="entry name" value="TYR_RECOMBINASE"/>
    <property type="match status" value="1"/>
</dbReference>
<dbReference type="EMBL" id="JAFREL020000002">
    <property type="protein sequence ID" value="MEO1770533.1"/>
    <property type="molecule type" value="Genomic_DNA"/>
</dbReference>
<keyword evidence="7" id="KW-1185">Reference proteome</keyword>
<evidence type="ECO:0000313" key="7">
    <source>
        <dbReference type="Proteomes" id="UP000664357"/>
    </source>
</evidence>
<dbReference type="Gene3D" id="1.10.150.130">
    <property type="match status" value="1"/>
</dbReference>
<dbReference type="CDD" id="cd01189">
    <property type="entry name" value="INT_ICEBs1_C_like"/>
    <property type="match status" value="1"/>
</dbReference>
<dbReference type="PANTHER" id="PTHR30349">
    <property type="entry name" value="PHAGE INTEGRASE-RELATED"/>
    <property type="match status" value="1"/>
</dbReference>
<evidence type="ECO:0000256" key="4">
    <source>
        <dbReference type="ARBA" id="ARBA00023172"/>
    </source>
</evidence>
<evidence type="ECO:0000313" key="6">
    <source>
        <dbReference type="EMBL" id="MEO1770533.1"/>
    </source>
</evidence>
<proteinExistence type="inferred from homology"/>
<dbReference type="InterPro" id="IPR013762">
    <property type="entry name" value="Integrase-like_cat_sf"/>
</dbReference>
<name>A0ABV0ESA7_9ENTE</name>
<gene>
    <name evidence="6" type="ORF">JZO67_002486</name>
</gene>
<reference evidence="6 7" key="1">
    <citation type="submission" date="2021-03" db="EMBL/GenBank/DDBJ databases">
        <authorList>
            <person name="Gilmore M.S."/>
            <person name="Schwartzman J."/>
            <person name="Van Tyne D."/>
            <person name="Martin M."/>
            <person name="Earl A.M."/>
            <person name="Manson A.L."/>
            <person name="Straub T."/>
            <person name="Salamzade R."/>
            <person name="Saavedra J."/>
            <person name="Lebreton F."/>
            <person name="Prichula J."/>
            <person name="Schaufler K."/>
            <person name="Gaca A."/>
            <person name="Sgardioli B."/>
            <person name="Wagenaar J."/>
            <person name="Strong T."/>
        </authorList>
    </citation>
    <scope>NUCLEOTIDE SEQUENCE [LARGE SCALE GENOMIC DNA]</scope>
    <source>
        <strain evidence="6 7">665A</strain>
    </source>
</reference>
<keyword evidence="4" id="KW-0233">DNA recombination</keyword>
<sequence>MRRGENIYRRKDKRWEGRYSVGKKANGKRKYRSVYGKSLQEVRQKLYPLKLKYQLIQETQGGACILVEEWGQRWLHEVEEHVKQSTHANYKHKLARYVLPVIGNYALNELDEAAGLELLESLKARELKASTIQVIFRIVNQCIHSAIAKNLLKSAPFASVKLPKAVKNKHQALTKKEQKSLETVALTEKTSKGLPILLALHAGLRIGEASALAWQDINFDDNTIHVHSTFQRVFCVLDKESKTELIHTSSKTDASARYIPMSGLLREVLLKHQAESTGEFVFSTKETPAEPRLLTYHFHKLRSKAKLEHIHFHQLRHTFATRCIESKGDIKSVSQLMGHSSAKLTLDTYTDSMLEQRIKVVKQMERAIS</sequence>
<comment type="similarity">
    <text evidence="1">Belongs to the 'phage' integrase family.</text>
</comment>
<protein>
    <recommendedName>
        <fullName evidence="5">Tyr recombinase domain-containing protein</fullName>
    </recommendedName>
</protein>
<evidence type="ECO:0000256" key="1">
    <source>
        <dbReference type="ARBA" id="ARBA00008857"/>
    </source>
</evidence>
<keyword evidence="3" id="KW-0238">DNA-binding</keyword>
<dbReference type="Gene3D" id="1.10.443.10">
    <property type="entry name" value="Intergrase catalytic core"/>
    <property type="match status" value="1"/>
</dbReference>
<dbReference type="Pfam" id="PF14659">
    <property type="entry name" value="Phage_int_SAM_3"/>
    <property type="match status" value="1"/>
</dbReference>